<evidence type="ECO:0000313" key="11">
    <source>
        <dbReference type="Proteomes" id="UP001172708"/>
    </source>
</evidence>
<dbReference type="InterPro" id="IPR011010">
    <property type="entry name" value="DNA_brk_join_enz"/>
</dbReference>
<feature type="region of interest" description="Disordered" evidence="7">
    <location>
        <begin position="1"/>
        <end position="21"/>
    </location>
</feature>
<dbReference type="RefSeq" id="WP_301142042.1">
    <property type="nucleotide sequence ID" value="NZ_JAUHQA010000001.1"/>
</dbReference>
<keyword evidence="5" id="KW-0238">DNA-binding</keyword>
<comment type="similarity">
    <text evidence="2">Belongs to the type IB topoisomerase family.</text>
</comment>
<dbReference type="Gene3D" id="3.30.66.10">
    <property type="entry name" value="DNA topoisomerase I domain"/>
    <property type="match status" value="1"/>
</dbReference>
<dbReference type="InterPro" id="IPR035447">
    <property type="entry name" value="DNA_topo_I_N_sf"/>
</dbReference>
<dbReference type="EMBL" id="JAUHQA010000001">
    <property type="protein sequence ID" value="MDN4480607.1"/>
    <property type="molecule type" value="Genomic_DNA"/>
</dbReference>
<accession>A0ABT8GGQ6</accession>
<name>A0ABT8GGQ6_9MICO</name>
<evidence type="ECO:0000256" key="6">
    <source>
        <dbReference type="ARBA" id="ARBA00023235"/>
    </source>
</evidence>
<dbReference type="PRINTS" id="PR00416">
    <property type="entry name" value="EUTPISMRASEI"/>
</dbReference>
<dbReference type="InterPro" id="IPR001631">
    <property type="entry name" value="TopoI"/>
</dbReference>
<feature type="domain" description="DNA topoisomerase IB N-terminal" evidence="9">
    <location>
        <begin position="22"/>
        <end position="70"/>
    </location>
</feature>
<dbReference type="InterPro" id="IPR013500">
    <property type="entry name" value="TopoI_cat_euk"/>
</dbReference>
<gene>
    <name evidence="10" type="ORF">QQX02_06690</name>
</gene>
<organism evidence="10 11">
    <name type="scientific">Demequina muriae</name>
    <dbReference type="NCBI Taxonomy" id="3051664"/>
    <lineage>
        <taxon>Bacteria</taxon>
        <taxon>Bacillati</taxon>
        <taxon>Actinomycetota</taxon>
        <taxon>Actinomycetes</taxon>
        <taxon>Micrococcales</taxon>
        <taxon>Demequinaceae</taxon>
        <taxon>Demequina</taxon>
    </lineage>
</organism>
<reference evidence="10" key="1">
    <citation type="submission" date="2023-06" db="EMBL/GenBank/DDBJ databases">
        <title>Egi l300058.</title>
        <authorList>
            <person name="Gao L."/>
            <person name="Fang B.-Z."/>
            <person name="Li W.-J."/>
        </authorList>
    </citation>
    <scope>NUCLEOTIDE SEQUENCE</scope>
    <source>
        <strain evidence="10">EGI L300058</strain>
    </source>
</reference>
<evidence type="ECO:0000256" key="7">
    <source>
        <dbReference type="SAM" id="MobiDB-lite"/>
    </source>
</evidence>
<evidence type="ECO:0000313" key="10">
    <source>
        <dbReference type="EMBL" id="MDN4480607.1"/>
    </source>
</evidence>
<evidence type="ECO:0000259" key="8">
    <source>
        <dbReference type="Pfam" id="PF01028"/>
    </source>
</evidence>
<evidence type="ECO:0000256" key="5">
    <source>
        <dbReference type="ARBA" id="ARBA00023125"/>
    </source>
</evidence>
<evidence type="ECO:0000256" key="1">
    <source>
        <dbReference type="ARBA" id="ARBA00000213"/>
    </source>
</evidence>
<dbReference type="Proteomes" id="UP001172708">
    <property type="component" value="Unassembled WGS sequence"/>
</dbReference>
<keyword evidence="4" id="KW-0799">Topoisomerase</keyword>
<dbReference type="Gene3D" id="1.10.132.120">
    <property type="match status" value="1"/>
</dbReference>
<dbReference type="SUPFAM" id="SSF56349">
    <property type="entry name" value="DNA breaking-rejoining enzymes"/>
    <property type="match status" value="1"/>
</dbReference>
<dbReference type="InterPro" id="IPR049331">
    <property type="entry name" value="Top1B_N_bact"/>
</dbReference>
<dbReference type="PROSITE" id="PS52038">
    <property type="entry name" value="TOPO_IB_2"/>
    <property type="match status" value="1"/>
</dbReference>
<evidence type="ECO:0000259" key="9">
    <source>
        <dbReference type="Pfam" id="PF21338"/>
    </source>
</evidence>
<dbReference type="EC" id="5.6.2.1" evidence="3"/>
<evidence type="ECO:0000256" key="3">
    <source>
        <dbReference type="ARBA" id="ARBA00012891"/>
    </source>
</evidence>
<proteinExistence type="inferred from homology"/>
<comment type="caution">
    <text evidence="10">The sequence shown here is derived from an EMBL/GenBank/DDBJ whole genome shotgun (WGS) entry which is preliminary data.</text>
</comment>
<feature type="domain" description="DNA topoisomerase I catalytic core eukaryotic-type" evidence="8">
    <location>
        <begin position="83"/>
        <end position="292"/>
    </location>
</feature>
<dbReference type="Pfam" id="PF01028">
    <property type="entry name" value="Topoisom_I"/>
    <property type="match status" value="1"/>
</dbReference>
<dbReference type="Gene3D" id="3.90.15.10">
    <property type="entry name" value="Topoisomerase I, Chain A, domain 3"/>
    <property type="match status" value="1"/>
</dbReference>
<keyword evidence="11" id="KW-1185">Reference proteome</keyword>
<dbReference type="InterPro" id="IPR014711">
    <property type="entry name" value="TopoI_cat_a-hlx-sub_euk"/>
</dbReference>
<dbReference type="Pfam" id="PF21338">
    <property type="entry name" value="Top1B_N_bact"/>
    <property type="match status" value="1"/>
</dbReference>
<comment type="catalytic activity">
    <reaction evidence="1">
        <text>ATP-independent breakage of single-stranded DNA, followed by passage and rejoining.</text>
        <dbReference type="EC" id="5.6.2.1"/>
    </reaction>
</comment>
<evidence type="ECO:0000256" key="4">
    <source>
        <dbReference type="ARBA" id="ARBA00023029"/>
    </source>
</evidence>
<evidence type="ECO:0000256" key="2">
    <source>
        <dbReference type="ARBA" id="ARBA00006645"/>
    </source>
</evidence>
<protein>
    <recommendedName>
        <fullName evidence="3">DNA topoisomerase</fullName>
        <ecNumber evidence="3">5.6.2.1</ecNumber>
    </recommendedName>
</protein>
<keyword evidence="6" id="KW-0413">Isomerase</keyword>
<dbReference type="SUPFAM" id="SSF55869">
    <property type="entry name" value="DNA topoisomerase I domain"/>
    <property type="match status" value="1"/>
</dbReference>
<sequence>MPRLRRSRPSEPGLTRRRAGKGWTYRDERGHRITDAEGIERIRAFAIPPAWTDVWICPWPHGHLQALGTDEAGRRQYLYHPAWRERRDRAKHERVLDVAAGLPAARAVADADASRDDMSREHVLGIAFRLLDRGLFRVGGEGYAADNGSYGLATILREHARVTSDGVEFDYIAKSGKRRHVVVRDAEAEAAISTLKRRGDDDPQLLAWREAGTPVSWRDITSDDINGYLQMVVQPDATAKDFRTWHGTVIAAQALAHAGDAAAMSPTARRKAVAGVMREVAAHLGNTPAVARASYVDPRVVDLWEDGISIAPVVEALGDHGEDLSPGARDAAIQAALEQSVVDLLTTSPVALNRKLQHGARRARRIARATG</sequence>